<protein>
    <recommendedName>
        <fullName evidence="3">Phage tail collar domain-containing protein</fullName>
    </recommendedName>
</protein>
<dbReference type="AlphaFoldDB" id="A0A5P1MRV4"/>
<sequence>MGADKTNNIMTLSSGVSQSLLADVQYFELYSSLALNRKLKNIVLPGFYCGFEPVPGTGLSVRITSENSEGKGAASVDVNNVQISVQQIEDVTVSVKAGATNIIVLEANFEHGVKTTQVDSASSVSAARIYARTDNTIGQNQIELCRVIVPSGATAVTKEMIVLKYRVNRAVGVEFSNEISSTEERKAATPKAVKAAYDLANGKYTAQDATTTQKGIVQLSSDTNSTSETLAATPKAVKAAYDLAAGKAPSNHTHPWNQITGVPTASLTAKGITQLSSATNSTSEVLAATPKAVKAAYDLANGKYTAQDATTTQKGIVQLSSDTNSTSETLAATPKAVKAAYDLAAGKAPSNHTHPWNQITGVPTASLTAKGITQLSSATNSTSEVLAATPKAVKAAYDLANGKYTAQDATTTQKGIVQLSSDTNSTSETLAATPKAVKAAYDLAAGKAPSNHTHPWNQITGVPTASLTAKGITQLSSATNSTSEVLAATPKAVKAAYDLANGKYTAQDATTTQKGIVQLSSDTNSTSETLAATPKAVKAAYDLAAGKAPSNHTHPWNQITGVPTASLTAKGITQLSSATNSTSEVLAATPKAVKAAYDLANGKQPADATLTALAGLATAADRLPYFTGADRAALTTLTAIGRAIIAKGSIKDVLNYLGLGEGSALPVGVPVPWPTATPPAGWLKCDGRAFTKEQYPVLARVYPTLRLPDLRGEFIRGWDDGRKVDTGRKLLSAQGATLLRTAMLDYYNQDTTGTSGIVGMGFNNEDSITDLREGSFKMPDGTTFSDPVIAMSDNGMQATILTSIRSGYAKGITVRPRSIALNYIVRAV</sequence>
<evidence type="ECO:0000256" key="1">
    <source>
        <dbReference type="ARBA" id="ARBA00004328"/>
    </source>
</evidence>
<dbReference type="PANTHER" id="PTHR35191:SF1">
    <property type="entry name" value="PROPHAGE SIDE TAIL FIBER PROTEIN HOMOLOG STFQ-RELATED"/>
    <property type="match status" value="1"/>
</dbReference>
<comment type="subcellular location">
    <subcellularLocation>
        <location evidence="1">Virion</location>
    </subcellularLocation>
</comment>
<reference evidence="4" key="1">
    <citation type="submission" date="2019-06" db="EMBL/GenBank/DDBJ databases">
        <title>Genomic and phenotypic analysis of NDM-1-producing atypical Enteroaggregative Escherichia coli causing a fatal outbreak.</title>
        <authorList>
            <person name="Bai L."/>
        </authorList>
    </citation>
    <scope>NUCLEOTIDE SEQUENCE</scope>
    <source>
        <strain evidence="4">13ZX28</strain>
        <plasmid evidence="4">p13ZX28-90</plasmid>
    </source>
</reference>
<feature type="domain" description="Phage tail collar" evidence="3">
    <location>
        <begin position="668"/>
        <end position="715"/>
    </location>
</feature>
<dbReference type="Pfam" id="PF07484">
    <property type="entry name" value="Collar"/>
    <property type="match status" value="1"/>
</dbReference>
<dbReference type="GO" id="GO:0019062">
    <property type="term" value="P:virion attachment to host cell"/>
    <property type="evidence" value="ECO:0007669"/>
    <property type="project" value="InterPro"/>
</dbReference>
<dbReference type="Pfam" id="PF03406">
    <property type="entry name" value="Phage_fiber_2"/>
    <property type="match status" value="9"/>
</dbReference>
<dbReference type="GO" id="GO:0046718">
    <property type="term" value="P:symbiont entry into host cell"/>
    <property type="evidence" value="ECO:0007669"/>
    <property type="project" value="InterPro"/>
</dbReference>
<dbReference type="InterPro" id="IPR037053">
    <property type="entry name" value="Phage_tail_collar_dom_sf"/>
</dbReference>
<gene>
    <name evidence="4" type="ORF">p13ZX28-90_00051</name>
</gene>
<evidence type="ECO:0000313" key="4">
    <source>
        <dbReference type="EMBL" id="QEI45577.1"/>
    </source>
</evidence>
<dbReference type="RefSeq" id="WP_172694407.1">
    <property type="nucleotide sequence ID" value="NZ_MN101851.1"/>
</dbReference>
<evidence type="ECO:0000256" key="2">
    <source>
        <dbReference type="ARBA" id="ARBA00022581"/>
    </source>
</evidence>
<accession>A0A5P1MRV4</accession>
<dbReference type="PANTHER" id="PTHR35191">
    <property type="entry name" value="PROPHAGE SIDE TAIL FIBER PROTEIN HOMOLOG STFQ-RELATED"/>
    <property type="match status" value="1"/>
</dbReference>
<organism evidence="4">
    <name type="scientific">Escherichia coli</name>
    <dbReference type="NCBI Taxonomy" id="562"/>
    <lineage>
        <taxon>Bacteria</taxon>
        <taxon>Pseudomonadati</taxon>
        <taxon>Pseudomonadota</taxon>
        <taxon>Gammaproteobacteria</taxon>
        <taxon>Enterobacterales</taxon>
        <taxon>Enterobacteriaceae</taxon>
        <taxon>Escherichia</taxon>
    </lineage>
</organism>
<name>A0A5P1MRV4_ECOLX</name>
<keyword evidence="4" id="KW-0614">Plasmid</keyword>
<dbReference type="InterPro" id="IPR005068">
    <property type="entry name" value="Phage_lambda_Stf-r2"/>
</dbReference>
<dbReference type="Gene3D" id="3.90.1340.10">
    <property type="entry name" value="Phage tail collar domain"/>
    <property type="match status" value="1"/>
</dbReference>
<dbReference type="InterPro" id="IPR051934">
    <property type="entry name" value="Phage_Tail_Fiber_Structural"/>
</dbReference>
<proteinExistence type="predicted"/>
<keyword evidence="2" id="KW-0945">Host-virus interaction</keyword>
<dbReference type="InterPro" id="IPR011083">
    <property type="entry name" value="Phage_tail_collar_dom"/>
</dbReference>
<evidence type="ECO:0000259" key="3">
    <source>
        <dbReference type="Pfam" id="PF07484"/>
    </source>
</evidence>
<dbReference type="EMBL" id="MN101851">
    <property type="protein sequence ID" value="QEI45577.1"/>
    <property type="molecule type" value="Genomic_DNA"/>
</dbReference>
<dbReference type="SUPFAM" id="SSF88874">
    <property type="entry name" value="Receptor-binding domain of short tail fibre protein gp12"/>
    <property type="match status" value="1"/>
</dbReference>
<geneLocation type="plasmid" evidence="4">
    <name>p13ZX28-90</name>
</geneLocation>